<feature type="chain" id="PRO_5040927598" evidence="2">
    <location>
        <begin position="21"/>
        <end position="760"/>
    </location>
</feature>
<proteinExistence type="predicted"/>
<dbReference type="EMBL" id="JAOVZO020000014">
    <property type="protein sequence ID" value="MDC8012645.1"/>
    <property type="molecule type" value="Genomic_DNA"/>
</dbReference>
<name>A0A9X4BGD7_9GAMM</name>
<dbReference type="Pfam" id="PF08530">
    <property type="entry name" value="PepX_C"/>
    <property type="match status" value="1"/>
</dbReference>
<evidence type="ECO:0000313" key="4">
    <source>
        <dbReference type="EMBL" id="MDC8012645.1"/>
    </source>
</evidence>
<dbReference type="GO" id="GO:0008239">
    <property type="term" value="F:dipeptidyl-peptidase activity"/>
    <property type="evidence" value="ECO:0007669"/>
    <property type="project" value="InterPro"/>
</dbReference>
<dbReference type="Proteomes" id="UP001139971">
    <property type="component" value="Unassembled WGS sequence"/>
</dbReference>
<evidence type="ECO:0000313" key="5">
    <source>
        <dbReference type="Proteomes" id="UP001139971"/>
    </source>
</evidence>
<dbReference type="SMART" id="SM00939">
    <property type="entry name" value="PepX_C"/>
    <property type="match status" value="1"/>
</dbReference>
<feature type="domain" description="Xaa-Pro dipeptidyl-peptidase C-terminal" evidence="3">
    <location>
        <begin position="512"/>
        <end position="745"/>
    </location>
</feature>
<evidence type="ECO:0000259" key="3">
    <source>
        <dbReference type="SMART" id="SM00939"/>
    </source>
</evidence>
<dbReference type="Pfam" id="PF02129">
    <property type="entry name" value="Peptidase_S15"/>
    <property type="match status" value="1"/>
</dbReference>
<dbReference type="InterPro" id="IPR029058">
    <property type="entry name" value="AB_hydrolase_fold"/>
</dbReference>
<protein>
    <submittedName>
        <fullName evidence="4">CocE/NonD family hydrolase</fullName>
    </submittedName>
</protein>
<organism evidence="4 5">
    <name type="scientific">Tahibacter soli</name>
    <dbReference type="NCBI Taxonomy" id="2983605"/>
    <lineage>
        <taxon>Bacteria</taxon>
        <taxon>Pseudomonadati</taxon>
        <taxon>Pseudomonadota</taxon>
        <taxon>Gammaproteobacteria</taxon>
        <taxon>Lysobacterales</taxon>
        <taxon>Rhodanobacteraceae</taxon>
        <taxon>Tahibacter</taxon>
    </lineage>
</organism>
<evidence type="ECO:0000256" key="2">
    <source>
        <dbReference type="SAM" id="SignalP"/>
    </source>
</evidence>
<dbReference type="AlphaFoldDB" id="A0A9X4BGD7"/>
<keyword evidence="1 4" id="KW-0378">Hydrolase</keyword>
<feature type="signal peptide" evidence="2">
    <location>
        <begin position="1"/>
        <end position="20"/>
    </location>
</feature>
<dbReference type="RefSeq" id="WP_263545021.1">
    <property type="nucleotide sequence ID" value="NZ_JAOVZO020000014.1"/>
</dbReference>
<sequence length="760" mass="83637">MPTFVRFACLLLLFIAPAHAATFDLAPGALADDAAIDRALPALARDVLKTYAGPDRETDLDARFRLQLVAGDYAAAEASLAKLHALTARRAPPQSLATNVQYAIYARAMQAPNAATAFDVAHAAAFRATFAKLDDRTSALVARALDLDRSFLRQSLDGAVAAAKEKPKLELADALALVKAYQIERVYARIGPASVPLVAEDDARRYVIERDVAIASSDGTPLCALVVRPRGAKARLPALLNFTIYTDGNMFTEARRTASNGYAAVEGMTRGKGCSTAQAVPYEHDGRDAAAVIDWIAVQPWSDGRVGMYGGSYEGFTQWAAAKRMPKALKALMPSVTAAPGIDVPKEGGVFFSFVYYWPFYVTNNRTLDNAPYTDRARWNRMAAQWYTSGRAYRDLEKIDGTPNPTFARWLDHPDYDAYWQSMIPYRDDFARIDIPVLTTTGYYDDAQIGALYYLTQHYRYKPDARHYLVIGPYDHIRGQRGTVSRLGEPLKDLWGYKTDAVAQLDIGALRYQWFDHVFRGGPKPSILKDRINYQVMGANTWRHAPSLAAMSKERLRLHLSTADDGTLKLAAKAPAADAKPATLRVDLADRGDIDREPAGRGGVTDTAIDAANGLVFESEPFAQPVELSGLFAGHLAFTTNKRDFDVTVRLYERSASGEYFQLSRYITRASYADDLTRRALLAPGEKQAIDFTSGRLTSRRFAPGSRLVALVQVNKIAMMQINMGSGKDVSDETGADGGEPLNIDWHGDSWLEVPLTRGR</sequence>
<reference evidence="4" key="1">
    <citation type="submission" date="2023-02" db="EMBL/GenBank/DDBJ databases">
        <title>Tahibacter soli sp. nov. isolated from soil.</title>
        <authorList>
            <person name="Baek J.H."/>
            <person name="Lee J.K."/>
            <person name="Choi D.G."/>
            <person name="Jeon C.O."/>
        </authorList>
    </citation>
    <scope>NUCLEOTIDE SEQUENCE</scope>
    <source>
        <strain evidence="4">BL</strain>
    </source>
</reference>
<dbReference type="NCBIfam" id="TIGR00976">
    <property type="entry name" value="CocE_NonD"/>
    <property type="match status" value="1"/>
</dbReference>
<accession>A0A9X4BGD7</accession>
<keyword evidence="2" id="KW-0732">Signal</keyword>
<comment type="caution">
    <text evidence="4">The sequence shown here is derived from an EMBL/GenBank/DDBJ whole genome shotgun (WGS) entry which is preliminary data.</text>
</comment>
<dbReference type="InterPro" id="IPR000383">
    <property type="entry name" value="Xaa-Pro-like_dom"/>
</dbReference>
<dbReference type="SUPFAM" id="SSF49785">
    <property type="entry name" value="Galactose-binding domain-like"/>
    <property type="match status" value="1"/>
</dbReference>
<dbReference type="SUPFAM" id="SSF53474">
    <property type="entry name" value="alpha/beta-Hydrolases"/>
    <property type="match status" value="1"/>
</dbReference>
<evidence type="ECO:0000256" key="1">
    <source>
        <dbReference type="ARBA" id="ARBA00022801"/>
    </source>
</evidence>
<dbReference type="InterPro" id="IPR008979">
    <property type="entry name" value="Galactose-bd-like_sf"/>
</dbReference>
<dbReference type="Gene3D" id="2.60.120.260">
    <property type="entry name" value="Galactose-binding domain-like"/>
    <property type="match status" value="1"/>
</dbReference>
<dbReference type="InterPro" id="IPR013736">
    <property type="entry name" value="Xaa-Pro_dipept_C"/>
</dbReference>
<gene>
    <name evidence="4" type="ORF">OD750_008800</name>
</gene>
<dbReference type="InterPro" id="IPR005674">
    <property type="entry name" value="CocE/Ser_esterase"/>
</dbReference>
<dbReference type="Gene3D" id="1.10.3020.10">
    <property type="entry name" value="alpha-amino acid ester hydrolase ( Helical cap domain)"/>
    <property type="match status" value="1"/>
</dbReference>
<keyword evidence="5" id="KW-1185">Reference proteome</keyword>
<dbReference type="Gene3D" id="3.40.50.1820">
    <property type="entry name" value="alpha/beta hydrolase"/>
    <property type="match status" value="1"/>
</dbReference>